<proteinExistence type="predicted"/>
<evidence type="ECO:0000313" key="3">
    <source>
        <dbReference type="Proteomes" id="UP000053392"/>
    </source>
</evidence>
<keyword evidence="3" id="KW-1185">Reference proteome</keyword>
<dbReference type="PANTHER" id="PTHR31644:SF1">
    <property type="entry name" value="ZN(II)2CYS6 TRANSCRIPTION FACTOR (EUROFUNG)"/>
    <property type="match status" value="1"/>
</dbReference>
<accession>A0A0D0V4A9</accession>
<feature type="region of interest" description="Disordered" evidence="1">
    <location>
        <begin position="21"/>
        <end position="87"/>
    </location>
</feature>
<feature type="region of interest" description="Disordered" evidence="1">
    <location>
        <begin position="144"/>
        <end position="239"/>
    </location>
</feature>
<evidence type="ECO:0000313" key="2">
    <source>
        <dbReference type="EMBL" id="KIR41429.1"/>
    </source>
</evidence>
<dbReference type="Proteomes" id="UP000053392">
    <property type="component" value="Unassembled WGS sequence"/>
</dbReference>
<dbReference type="GO" id="GO:0005634">
    <property type="term" value="C:nucleus"/>
    <property type="evidence" value="ECO:0007669"/>
    <property type="project" value="TreeGrafter"/>
</dbReference>
<dbReference type="OrthoDB" id="39175at2759"/>
<feature type="compositionally biased region" description="Polar residues" evidence="1">
    <location>
        <begin position="272"/>
        <end position="286"/>
    </location>
</feature>
<feature type="region of interest" description="Disordered" evidence="1">
    <location>
        <begin position="270"/>
        <end position="321"/>
    </location>
</feature>
<dbReference type="EMBL" id="KN847900">
    <property type="protein sequence ID" value="KIR41429.1"/>
    <property type="molecule type" value="Genomic_DNA"/>
</dbReference>
<feature type="compositionally biased region" description="Low complexity" evidence="1">
    <location>
        <begin position="61"/>
        <end position="77"/>
    </location>
</feature>
<feature type="compositionally biased region" description="Low complexity" evidence="1">
    <location>
        <begin position="296"/>
        <end position="305"/>
    </location>
</feature>
<dbReference type="InterPro" id="IPR052780">
    <property type="entry name" value="AAA_Catabolism_Regulators"/>
</dbReference>
<gene>
    <name evidence="2" type="ORF">I313_02557</name>
</gene>
<protein>
    <submittedName>
        <fullName evidence="2">Specific RNA polymerase II transcription factor</fullName>
    </submittedName>
</protein>
<dbReference type="GO" id="GO:0000981">
    <property type="term" value="F:DNA-binding transcription factor activity, RNA polymerase II-specific"/>
    <property type="evidence" value="ECO:0007669"/>
    <property type="project" value="TreeGrafter"/>
</dbReference>
<name>A0A0D0V4A9_9TREE</name>
<feature type="compositionally biased region" description="Polar residues" evidence="1">
    <location>
        <begin position="848"/>
        <end position="866"/>
    </location>
</feature>
<sequence length="950" mass="104348">MLNPLVAATFAGGNKNYHRDNSAAPLNMLSHPPSRLSPPPYSMSASSSSHKLPLAEAGSSATATYPTQLPQTATPLTETKKQGQNLPKRGYRACVSIKKSPNPYNQTDMSLLLASDQLESPEIDRLTVDSEKLVATNLPARVVEGSSATKRRRRTSVADPAQREGSLDLPQAEIYPAQAATRPSSANAHSTGTQGAPNVSQALHQQGPPLASTSVVDPSFPLLPQQAPNKDDSSGRMSFTQTGIWNDAVQHTTGAEDQGKHHVILGPATYPTMHSVSSTQHHTGTNTPGSLGGSSGASTTALSPPYRSKKRKTEPSNRKIVNANLSNEMDALEILANAATDGDDEGEDNKRKQLHDPKKVTWKVGEEDKAPMRELSEFHLIKAGILDEHGLHAMVDNFFRFYHPALPIFQTARIPRCREQLLDLAHNDTFLLTCIVAVASRHPSDSRYKDVHDRTWSVIRDAMSDYSFNGLPGSVGFVEGVLLLAEHLPRERGTPPRGTSVDMLAGPGTESAGVHGTDNRRSWSLIGLAIRAAYLLGLDQISLEIDESSRTPDAERARSLAFWSRGPALCFVGYSHISQTGEIAARLNFPLQLSPGAELDGTAHDDSASLMQSLVELTQVMTNAHDILYPSKLRTEVLVKQGEYFLFLDHFRRALDSYRTIWKPKQWSNRTLEELSWMTFHYVRLYISSFGYSAHIKRAQWRGEKDFFIGRDGSRQAVQLFPRGSATSPDALYIYDSIAAANEILHIALRLAQMGSLRYLPSRYLINISYAAVFALKSSYSGAVEEKDMHRIRELVDHVCTGLVLSCPDKDHPAVRYGQMLRMLSKRLEELHDASAVPSRYPTPEPIETSTNSNASPQTSHDQSSVFPWPAPANASTENSAPTPAFQLPPFPDMSFLTNSQVNPEYLGGNNAANSEQEAMFDCGDTNFDFDLKGFWDDFTLGEGSGFPFR</sequence>
<evidence type="ECO:0000256" key="1">
    <source>
        <dbReference type="SAM" id="MobiDB-lite"/>
    </source>
</evidence>
<feature type="region of interest" description="Disordered" evidence="1">
    <location>
        <begin position="834"/>
        <end position="882"/>
    </location>
</feature>
<reference evidence="2 3" key="1">
    <citation type="submission" date="2015-01" db="EMBL/GenBank/DDBJ databases">
        <title>The Genome Sequence of Cryptococcus gattii Ram5.</title>
        <authorList>
            <consortium name="The Broad Institute Genomics Platform"/>
            <person name="Cuomo C."/>
            <person name="Litvintseva A."/>
            <person name="Chen Y."/>
            <person name="Heitman J."/>
            <person name="Sun S."/>
            <person name="Springer D."/>
            <person name="Dromer F."/>
            <person name="Young S."/>
            <person name="Zeng Q."/>
            <person name="Gargeya S."/>
            <person name="Abouelleil A."/>
            <person name="Alvarado L."/>
            <person name="Chapman S.B."/>
            <person name="Gainer-Dewar J."/>
            <person name="Goldberg J."/>
            <person name="Griggs A."/>
            <person name="Gujja S."/>
            <person name="Hansen M."/>
            <person name="Howarth C."/>
            <person name="Imamovic A."/>
            <person name="Larimer J."/>
            <person name="Murphy C."/>
            <person name="Naylor J."/>
            <person name="Pearson M."/>
            <person name="Priest M."/>
            <person name="Roberts A."/>
            <person name="Saif S."/>
            <person name="Shea T."/>
            <person name="Sykes S."/>
            <person name="Wortman J."/>
            <person name="Nusbaum C."/>
            <person name="Birren B."/>
        </authorList>
    </citation>
    <scope>NUCLEOTIDE SEQUENCE [LARGE SCALE GENOMIC DNA]</scope>
    <source>
        <strain evidence="2 3">Ram5</strain>
    </source>
</reference>
<dbReference type="AlphaFoldDB" id="A0A0D0V4A9"/>
<organism evidence="2 3">
    <name type="scientific">Cryptococcus deuterogattii Ram5</name>
    <dbReference type="NCBI Taxonomy" id="1296110"/>
    <lineage>
        <taxon>Eukaryota</taxon>
        <taxon>Fungi</taxon>
        <taxon>Dikarya</taxon>
        <taxon>Basidiomycota</taxon>
        <taxon>Agaricomycotina</taxon>
        <taxon>Tremellomycetes</taxon>
        <taxon>Tremellales</taxon>
        <taxon>Cryptococcaceae</taxon>
        <taxon>Cryptococcus</taxon>
        <taxon>Cryptococcus gattii species complex</taxon>
    </lineage>
</organism>
<dbReference type="CDD" id="cd12148">
    <property type="entry name" value="fungal_TF_MHR"/>
    <property type="match status" value="1"/>
</dbReference>
<dbReference type="PANTHER" id="PTHR31644">
    <property type="entry name" value="TRANSCRIPTIONAL ACTIVATOR ARO80-RELATED"/>
    <property type="match status" value="1"/>
</dbReference>
<feature type="compositionally biased region" description="Polar residues" evidence="1">
    <location>
        <begin position="181"/>
        <end position="204"/>
    </location>
</feature>
<dbReference type="HOGENOM" id="CLU_012590_0_1_1"/>